<dbReference type="Proteomes" id="UP001321825">
    <property type="component" value="Chromosome"/>
</dbReference>
<evidence type="ECO:0000259" key="5">
    <source>
        <dbReference type="PROSITE" id="PS50857"/>
    </source>
</evidence>
<dbReference type="PROSITE" id="PS00078">
    <property type="entry name" value="COX2"/>
    <property type="match status" value="1"/>
</dbReference>
<evidence type="ECO:0000313" key="7">
    <source>
        <dbReference type="Proteomes" id="UP001321825"/>
    </source>
</evidence>
<dbReference type="PANTHER" id="PTHR42838:SF2">
    <property type="entry name" value="NITROUS-OXIDE REDUCTASE"/>
    <property type="match status" value="1"/>
</dbReference>
<name>A0AAU9C3L1_9GAMM</name>
<evidence type="ECO:0000256" key="3">
    <source>
        <dbReference type="ARBA" id="ARBA00023008"/>
    </source>
</evidence>
<protein>
    <submittedName>
        <fullName evidence="6">Cytochrome c oxidase subunit II</fullName>
    </submittedName>
</protein>
<reference evidence="7" key="1">
    <citation type="journal article" date="2024" name="Int. J. Syst. Evol. Microbiol.">
        <title>Methylomarinovum tepidoasis sp. nov., a moderately thermophilic methanotroph of the family Methylothermaceae isolated from a deep-sea hydrothermal field.</title>
        <authorList>
            <person name="Hirayama H."/>
            <person name="Takaki Y."/>
            <person name="Abe M."/>
            <person name="Miyazaki M."/>
            <person name="Uematsu K."/>
            <person name="Matsui Y."/>
            <person name="Takai K."/>
        </authorList>
    </citation>
    <scope>NUCLEOTIDE SEQUENCE [LARGE SCALE GENOMIC DNA]</scope>
    <source>
        <strain evidence="7">IT-9</strain>
    </source>
</reference>
<dbReference type="SUPFAM" id="SSF49503">
    <property type="entry name" value="Cupredoxins"/>
    <property type="match status" value="1"/>
</dbReference>
<dbReference type="RefSeq" id="WP_317704224.1">
    <property type="nucleotide sequence ID" value="NZ_AP024714.1"/>
</dbReference>
<gene>
    <name evidence="6" type="ORF">MIT9_P1375</name>
</gene>
<proteinExistence type="predicted"/>
<keyword evidence="2" id="KW-0479">Metal-binding</keyword>
<dbReference type="InterPro" id="IPR051403">
    <property type="entry name" value="NosZ/Cyto_c_oxidase_sub2"/>
</dbReference>
<dbReference type="InterPro" id="IPR008972">
    <property type="entry name" value="Cupredoxin"/>
</dbReference>
<dbReference type="Pfam" id="PF00116">
    <property type="entry name" value="COX2"/>
    <property type="match status" value="1"/>
</dbReference>
<dbReference type="AlphaFoldDB" id="A0AAU9C3L1"/>
<evidence type="ECO:0000256" key="4">
    <source>
        <dbReference type="SAM" id="Phobius"/>
    </source>
</evidence>
<keyword evidence="4" id="KW-0812">Transmembrane</keyword>
<dbReference type="EMBL" id="AP024714">
    <property type="protein sequence ID" value="BCX81795.1"/>
    <property type="molecule type" value="Genomic_DNA"/>
</dbReference>
<dbReference type="InterPro" id="IPR002429">
    <property type="entry name" value="CcO_II-like_C"/>
</dbReference>
<evidence type="ECO:0000256" key="1">
    <source>
        <dbReference type="ARBA" id="ARBA00004196"/>
    </source>
</evidence>
<evidence type="ECO:0000313" key="6">
    <source>
        <dbReference type="EMBL" id="BCX81795.1"/>
    </source>
</evidence>
<dbReference type="PROSITE" id="PS50857">
    <property type="entry name" value="COX2_CUA"/>
    <property type="match status" value="1"/>
</dbReference>
<dbReference type="GO" id="GO:0030313">
    <property type="term" value="C:cell envelope"/>
    <property type="evidence" value="ECO:0007669"/>
    <property type="project" value="UniProtKB-SubCell"/>
</dbReference>
<sequence>MHIDPLEKKWLYIALGMVALFLGSIFISLAVGIKPPSNVETIDPARLHLSEEFAEDNLGVHIQPDGRITVIMVAGRYGFFPRHITVPADTPITFRWASIDVLHGVHMPMTNMSTMVVPGYVAEVTTTFPKPGDYPMLCNEYCGLGHDYMWSKVTVVARQTWEKQHPKGGES</sequence>
<dbReference type="GO" id="GO:0016020">
    <property type="term" value="C:membrane"/>
    <property type="evidence" value="ECO:0007669"/>
    <property type="project" value="InterPro"/>
</dbReference>
<feature type="domain" description="Cytochrome oxidase subunit II copper A binding" evidence="5">
    <location>
        <begin position="63"/>
        <end position="167"/>
    </location>
</feature>
<dbReference type="Gene3D" id="2.60.40.420">
    <property type="entry name" value="Cupredoxins - blue copper proteins"/>
    <property type="match status" value="1"/>
</dbReference>
<keyword evidence="7" id="KW-1185">Reference proteome</keyword>
<keyword evidence="4" id="KW-1133">Transmembrane helix</keyword>
<feature type="transmembrane region" description="Helical" evidence="4">
    <location>
        <begin position="12"/>
        <end position="33"/>
    </location>
</feature>
<dbReference type="GO" id="GO:0005507">
    <property type="term" value="F:copper ion binding"/>
    <property type="evidence" value="ECO:0007669"/>
    <property type="project" value="InterPro"/>
</dbReference>
<keyword evidence="4" id="KW-0472">Membrane</keyword>
<evidence type="ECO:0000256" key="2">
    <source>
        <dbReference type="ARBA" id="ARBA00022723"/>
    </source>
</evidence>
<dbReference type="GO" id="GO:0004129">
    <property type="term" value="F:cytochrome-c oxidase activity"/>
    <property type="evidence" value="ECO:0007669"/>
    <property type="project" value="InterPro"/>
</dbReference>
<dbReference type="PANTHER" id="PTHR42838">
    <property type="entry name" value="CYTOCHROME C OXIDASE SUBUNIT II"/>
    <property type="match status" value="1"/>
</dbReference>
<accession>A0AAU9C3L1</accession>
<organism evidence="6 7">
    <name type="scientific">Methylomarinovum caldicuralii</name>
    <dbReference type="NCBI Taxonomy" id="438856"/>
    <lineage>
        <taxon>Bacteria</taxon>
        <taxon>Pseudomonadati</taxon>
        <taxon>Pseudomonadota</taxon>
        <taxon>Gammaproteobacteria</taxon>
        <taxon>Methylococcales</taxon>
        <taxon>Methylothermaceae</taxon>
        <taxon>Methylomarinovum</taxon>
    </lineage>
</organism>
<dbReference type="KEGG" id="mcau:MIT9_P1375"/>
<dbReference type="InterPro" id="IPR001505">
    <property type="entry name" value="Copper_CuA"/>
</dbReference>
<comment type="subcellular location">
    <subcellularLocation>
        <location evidence="1">Cell envelope</location>
    </subcellularLocation>
</comment>
<keyword evidence="3" id="KW-0186">Copper</keyword>